<protein>
    <submittedName>
        <fullName evidence="2">Acetyltransferase (GNAT) family protein</fullName>
    </submittedName>
</protein>
<dbReference type="PROSITE" id="PS51186">
    <property type="entry name" value="GNAT"/>
    <property type="match status" value="1"/>
</dbReference>
<evidence type="ECO:0000313" key="3">
    <source>
        <dbReference type="Proteomes" id="UP000184241"/>
    </source>
</evidence>
<accession>A0A1M5T4K5</accession>
<dbReference type="InterPro" id="IPR016181">
    <property type="entry name" value="Acyl_CoA_acyltransferase"/>
</dbReference>
<dbReference type="EMBL" id="FQXU01000003">
    <property type="protein sequence ID" value="SHH45691.1"/>
    <property type="molecule type" value="Genomic_DNA"/>
</dbReference>
<gene>
    <name evidence="2" type="ORF">SAMN02745941_00104</name>
</gene>
<organism evidence="2 3">
    <name type="scientific">Clostridium intestinale DSM 6191</name>
    <dbReference type="NCBI Taxonomy" id="1121320"/>
    <lineage>
        <taxon>Bacteria</taxon>
        <taxon>Bacillati</taxon>
        <taxon>Bacillota</taxon>
        <taxon>Clostridia</taxon>
        <taxon>Eubacteriales</taxon>
        <taxon>Clostridiaceae</taxon>
        <taxon>Clostridium</taxon>
    </lineage>
</organism>
<dbReference type="AlphaFoldDB" id="A0A1M5T4K5"/>
<feature type="domain" description="N-acetyltransferase" evidence="1">
    <location>
        <begin position="6"/>
        <end position="161"/>
    </location>
</feature>
<dbReference type="Proteomes" id="UP000184241">
    <property type="component" value="Unassembled WGS sequence"/>
</dbReference>
<dbReference type="SUPFAM" id="SSF55729">
    <property type="entry name" value="Acyl-CoA N-acyltransferases (Nat)"/>
    <property type="match status" value="1"/>
</dbReference>
<evidence type="ECO:0000313" key="2">
    <source>
        <dbReference type="EMBL" id="SHH45691.1"/>
    </source>
</evidence>
<dbReference type="GO" id="GO:0016747">
    <property type="term" value="F:acyltransferase activity, transferring groups other than amino-acyl groups"/>
    <property type="evidence" value="ECO:0007669"/>
    <property type="project" value="InterPro"/>
</dbReference>
<proteinExistence type="predicted"/>
<dbReference type="InterPro" id="IPR000182">
    <property type="entry name" value="GNAT_dom"/>
</dbReference>
<evidence type="ECO:0000259" key="1">
    <source>
        <dbReference type="PROSITE" id="PS51186"/>
    </source>
</evidence>
<dbReference type="CDD" id="cd04301">
    <property type="entry name" value="NAT_SF"/>
    <property type="match status" value="1"/>
</dbReference>
<dbReference type="Pfam" id="PF00583">
    <property type="entry name" value="Acetyltransf_1"/>
    <property type="match status" value="1"/>
</dbReference>
<sequence length="161" mass="19079">MNLKDINYKRASVENVYAILNIIVRCMKEVNYKDYTNEQFNKYLSMFTKEWLTNIIATRHYYEAWYDGEIIAAGGVSRDYRQDKQSYFTAIFVNPDFHGLGVGKDLILFLEQDEWCLDSNLIEIPSSKSSHGFYYKLGYQYRTNPPIFNEDDGSTIMYKYR</sequence>
<reference evidence="2 3" key="1">
    <citation type="submission" date="2016-11" db="EMBL/GenBank/DDBJ databases">
        <authorList>
            <person name="Jaros S."/>
            <person name="Januszkiewicz K."/>
            <person name="Wedrychowicz H."/>
        </authorList>
    </citation>
    <scope>NUCLEOTIDE SEQUENCE [LARGE SCALE GENOMIC DNA]</scope>
    <source>
        <strain evidence="2 3">DSM 6191</strain>
    </source>
</reference>
<keyword evidence="2" id="KW-0808">Transferase</keyword>
<dbReference type="Gene3D" id="3.40.630.30">
    <property type="match status" value="1"/>
</dbReference>
<dbReference type="RefSeq" id="WP_073015811.1">
    <property type="nucleotide sequence ID" value="NZ_FQXU01000003.1"/>
</dbReference>
<name>A0A1M5T4K5_9CLOT</name>